<dbReference type="PROSITE" id="PS50234">
    <property type="entry name" value="VWFA"/>
    <property type="match status" value="1"/>
</dbReference>
<reference evidence="3 4" key="1">
    <citation type="journal article" date="2023" name="Commun. Biol.">
        <title>Reorganization of the ancestral sex-determining regions during the evolution of trioecy in Pleodorina starrii.</title>
        <authorList>
            <person name="Takahashi K."/>
            <person name="Suzuki S."/>
            <person name="Kawai-Toyooka H."/>
            <person name="Yamamoto K."/>
            <person name="Hamaji T."/>
            <person name="Ootsuki R."/>
            <person name="Yamaguchi H."/>
            <person name="Kawachi M."/>
            <person name="Higashiyama T."/>
            <person name="Nozaki H."/>
        </authorList>
    </citation>
    <scope>NUCLEOTIDE SEQUENCE [LARGE SCALE GENOMIC DNA]</scope>
    <source>
        <strain evidence="3 4">NIES-4479</strain>
    </source>
</reference>
<sequence>MKRFPPNGRTPAKRPNPHQEPAAPSDQDANGGPSRRGRGRGCRAGAGAAAGAAGPRPRPGPRPGPRPQSSAPPGSVSHPSQGPVKRPRVTFTAETLDMDDDNANDQGWDDEDLTLAARAVLSEAAELPLFRRQQLLAAAARLPELAPLFQTSPAHAAAAFATPPPRQHAAAAAAASANLDLPDLQKRLEKLARAVLKSPAPAAGGPAAAAAATAGAAAAADALNVYVVPEYDKYGMKEERVRAVISLKAIPEAPQRARVALTCVLDRSMSMDGTRIELVRQTIHFLIDQLTDDDWLGLVSYAGEVQEDLPLLRMSEAGRALAHRVTEALVASDGTALYDGLCAGVRQQIKAEEDLRAGCGGGEASRIVHSCFLFTDGQAMQGPTSPDEIISGLQQLQLQTPLAAAGSHNVTVNTFGFGSDHSVELLQAVAEAQGGVYYYIKNTDDIASGFGDALGGLLAVVAKSVRLEVRPSPGVTLAAFRSGGHVIGGGANIRPRGGRPPTAAAAAAAVPSGAAFHDIFAGETRECLLAVNIPPAVSELAVVNMSYTDVATGARVSRAATLRVRRAAAARPAGQLPAELMFVTAARFETLDAIEAAQREAAAAAASRGGGGGGNGVSSAQKVLDKQLSRLASSPLQVPAVTALMDQTRLARISIRVDMQWGAVGGLRCGRWRADGQTAR</sequence>
<dbReference type="InterPro" id="IPR036465">
    <property type="entry name" value="vWFA_dom_sf"/>
</dbReference>
<dbReference type="EMBL" id="BRXU01000011">
    <property type="protein sequence ID" value="GLC54981.1"/>
    <property type="molecule type" value="Genomic_DNA"/>
</dbReference>
<feature type="region of interest" description="Disordered" evidence="1">
    <location>
        <begin position="1"/>
        <end position="87"/>
    </location>
</feature>
<keyword evidence="4" id="KW-1185">Reference proteome</keyword>
<organism evidence="3 4">
    <name type="scientific">Pleodorina starrii</name>
    <dbReference type="NCBI Taxonomy" id="330485"/>
    <lineage>
        <taxon>Eukaryota</taxon>
        <taxon>Viridiplantae</taxon>
        <taxon>Chlorophyta</taxon>
        <taxon>core chlorophytes</taxon>
        <taxon>Chlorophyceae</taxon>
        <taxon>CS clade</taxon>
        <taxon>Chlamydomonadales</taxon>
        <taxon>Volvocaceae</taxon>
        <taxon>Pleodorina</taxon>
    </lineage>
</organism>
<protein>
    <recommendedName>
        <fullName evidence="2">VWFA domain-containing protein</fullName>
    </recommendedName>
</protein>
<name>A0A9W6BP91_9CHLO</name>
<dbReference type="Gene3D" id="3.40.50.410">
    <property type="entry name" value="von Willebrand factor, type A domain"/>
    <property type="match status" value="1"/>
</dbReference>
<dbReference type="PANTHER" id="PTHR10579">
    <property type="entry name" value="CALCIUM-ACTIVATED CHLORIDE CHANNEL REGULATOR"/>
    <property type="match status" value="1"/>
</dbReference>
<dbReference type="InterPro" id="IPR051266">
    <property type="entry name" value="CLCR"/>
</dbReference>
<evidence type="ECO:0000313" key="4">
    <source>
        <dbReference type="Proteomes" id="UP001165080"/>
    </source>
</evidence>
<evidence type="ECO:0000256" key="1">
    <source>
        <dbReference type="SAM" id="MobiDB-lite"/>
    </source>
</evidence>
<dbReference type="SMART" id="SM00327">
    <property type="entry name" value="VWA"/>
    <property type="match status" value="1"/>
</dbReference>
<dbReference type="PANTHER" id="PTHR10579:SF43">
    <property type="entry name" value="ZINC FINGER (C3HC4-TYPE RING FINGER) FAMILY PROTEIN"/>
    <property type="match status" value="1"/>
</dbReference>
<feature type="compositionally biased region" description="Pro residues" evidence="1">
    <location>
        <begin position="56"/>
        <end position="66"/>
    </location>
</feature>
<evidence type="ECO:0000313" key="3">
    <source>
        <dbReference type="EMBL" id="GLC54981.1"/>
    </source>
</evidence>
<evidence type="ECO:0000259" key="2">
    <source>
        <dbReference type="PROSITE" id="PS50234"/>
    </source>
</evidence>
<gene>
    <name evidence="3" type="primary">PLESTMB000366</name>
    <name evidence="3" type="ORF">PLESTB_000927300</name>
</gene>
<dbReference type="InterPro" id="IPR002035">
    <property type="entry name" value="VWF_A"/>
</dbReference>
<dbReference type="Proteomes" id="UP001165080">
    <property type="component" value="Unassembled WGS sequence"/>
</dbReference>
<proteinExistence type="predicted"/>
<comment type="caution">
    <text evidence="3">The sequence shown here is derived from an EMBL/GenBank/DDBJ whole genome shotgun (WGS) entry which is preliminary data.</text>
</comment>
<accession>A0A9W6BP91</accession>
<dbReference type="SUPFAM" id="SSF53300">
    <property type="entry name" value="vWA-like"/>
    <property type="match status" value="1"/>
</dbReference>
<dbReference type="AlphaFoldDB" id="A0A9W6BP91"/>
<feature type="compositionally biased region" description="Low complexity" evidence="1">
    <location>
        <begin position="43"/>
        <end position="55"/>
    </location>
</feature>
<dbReference type="Pfam" id="PF00092">
    <property type="entry name" value="VWA"/>
    <property type="match status" value="1"/>
</dbReference>
<feature type="domain" description="VWFA" evidence="2">
    <location>
        <begin position="260"/>
        <end position="454"/>
    </location>
</feature>